<protein>
    <recommendedName>
        <fullName evidence="6">Nucleotide exchange factor SIL1</fullName>
    </recommendedName>
</protein>
<dbReference type="STRING" id="1754191.A0A1Y1UZS7"/>
<dbReference type="InterPro" id="IPR011989">
    <property type="entry name" value="ARM-like"/>
</dbReference>
<dbReference type="AlphaFoldDB" id="A0A1Y1UZS7"/>
<sequence>MFKIKNIILIALLTLCLSVGMVHCEFGKSLRYAKAPNGEDIICVYRFGVVENCYPRVFKATAEYQTILEGQEIPKGLDIQLSMRTGERRAKLSEATIQKQRVQQQLKEYLQQQQQQQNEQIQQKSQKQKQYDEYLQRKAQLQQYDEYLRYKAQQQRYDEYLQRRSQQQQFEKYLQQKAQQQQYEEYLQEQLQKQKYREYLQQQARKQQYQEYIKQQQQIEEQRYNEYIKQQQQLQRQKYDEYLQEQAKRQQQYEEYLRQLNSQPQLESLEEKQEEQQPHEIFMVKPEENENSKEEESKTEVKVQIHSGKYKSSESPSVESPENKKQFEGDDSDDSDDDSDDDKVVRINYEDNVSYTEAFSYLSKAKTLEEKIEVLEQLENIVHHIEFGHELMKSLSQFLNFLKDENPKVRALASICIGSSLQNNPKARKAAIKRNLYDILIERLTNEDDINVLKRLCYAFSNLVRGDTAMIKKLHESKNLGLLYHLYVNKPTLRSKLEIFVTDIFDPEKMKENVKLEEFVDKESAQLWCTVFQDSIISNEGYIPDSLTSLSLILENGQCLPVSKDLRQTLQDLPKTQPDLFEDALDLNDNIQKVLNYQGPQQSQSYKDEL</sequence>
<feature type="region of interest" description="Disordered" evidence="2">
    <location>
        <begin position="265"/>
        <end position="343"/>
    </location>
</feature>
<name>A0A1Y1UZS7_9FUNG</name>
<accession>A0A1Y1UZS7</accession>
<feature type="coiled-coil region" evidence="1">
    <location>
        <begin position="217"/>
        <end position="263"/>
    </location>
</feature>
<reference evidence="4 5" key="1">
    <citation type="submission" date="2016-08" db="EMBL/GenBank/DDBJ databases">
        <title>Genomes of anaerobic fungi encode conserved fungal cellulosomes for biomass hydrolysis.</title>
        <authorList>
            <consortium name="DOE Joint Genome Institute"/>
            <person name="Haitjema C.H."/>
            <person name="Gilmore S.P."/>
            <person name="Henske J.K."/>
            <person name="Solomon K.V."/>
            <person name="De Groot R."/>
            <person name="Kuo A."/>
            <person name="Mondo S.J."/>
            <person name="Salamov A.A."/>
            <person name="Labutti K."/>
            <person name="Zhao Z."/>
            <person name="Chiniquy J."/>
            <person name="Barry K."/>
            <person name="Brewer H.M."/>
            <person name="Purvine S.O."/>
            <person name="Wright A.T."/>
            <person name="Boxma B."/>
            <person name="Van Alen T."/>
            <person name="Hackstein J.H."/>
            <person name="Baker S.E."/>
            <person name="Grigoriev I.V."/>
            <person name="O'Malley M.A."/>
        </authorList>
    </citation>
    <scope>NUCLEOTIDE SEQUENCE [LARGE SCALE GENOMIC DNA]</scope>
    <source>
        <strain evidence="5">finn</strain>
    </source>
</reference>
<evidence type="ECO:0000256" key="1">
    <source>
        <dbReference type="SAM" id="Coils"/>
    </source>
</evidence>
<proteinExistence type="predicted"/>
<keyword evidence="3" id="KW-0732">Signal</keyword>
<keyword evidence="5" id="KW-1185">Reference proteome</keyword>
<feature type="coiled-coil region" evidence="1">
    <location>
        <begin position="92"/>
        <end position="144"/>
    </location>
</feature>
<feature type="compositionally biased region" description="Basic and acidic residues" evidence="2">
    <location>
        <begin position="285"/>
        <end position="303"/>
    </location>
</feature>
<dbReference type="OrthoDB" id="448649at2759"/>
<comment type="caution">
    <text evidence="4">The sequence shown here is derived from an EMBL/GenBank/DDBJ whole genome shotgun (WGS) entry which is preliminary data.</text>
</comment>
<gene>
    <name evidence="4" type="ORF">BCR36DRAFT_586273</name>
</gene>
<dbReference type="EMBL" id="MCFH01000047">
    <property type="protein sequence ID" value="ORX44141.1"/>
    <property type="molecule type" value="Genomic_DNA"/>
</dbReference>
<dbReference type="Gene3D" id="1.25.10.10">
    <property type="entry name" value="Leucine-rich Repeat Variant"/>
    <property type="match status" value="1"/>
</dbReference>
<feature type="signal peptide" evidence="3">
    <location>
        <begin position="1"/>
        <end position="24"/>
    </location>
</feature>
<evidence type="ECO:0000256" key="2">
    <source>
        <dbReference type="SAM" id="MobiDB-lite"/>
    </source>
</evidence>
<keyword evidence="1" id="KW-0175">Coiled coil</keyword>
<feature type="chain" id="PRO_5013390688" description="Nucleotide exchange factor SIL1" evidence="3">
    <location>
        <begin position="25"/>
        <end position="610"/>
    </location>
</feature>
<evidence type="ECO:0000313" key="4">
    <source>
        <dbReference type="EMBL" id="ORX44141.1"/>
    </source>
</evidence>
<organism evidence="4 5">
    <name type="scientific">Piromyces finnis</name>
    <dbReference type="NCBI Taxonomy" id="1754191"/>
    <lineage>
        <taxon>Eukaryota</taxon>
        <taxon>Fungi</taxon>
        <taxon>Fungi incertae sedis</taxon>
        <taxon>Chytridiomycota</taxon>
        <taxon>Chytridiomycota incertae sedis</taxon>
        <taxon>Neocallimastigomycetes</taxon>
        <taxon>Neocallimastigales</taxon>
        <taxon>Neocallimastigaceae</taxon>
        <taxon>Piromyces</taxon>
    </lineage>
</organism>
<feature type="compositionally biased region" description="Acidic residues" evidence="2">
    <location>
        <begin position="329"/>
        <end position="341"/>
    </location>
</feature>
<dbReference type="InterPro" id="IPR016024">
    <property type="entry name" value="ARM-type_fold"/>
</dbReference>
<evidence type="ECO:0000313" key="5">
    <source>
        <dbReference type="Proteomes" id="UP000193719"/>
    </source>
</evidence>
<dbReference type="SUPFAM" id="SSF48371">
    <property type="entry name" value="ARM repeat"/>
    <property type="match status" value="2"/>
</dbReference>
<evidence type="ECO:0008006" key="6">
    <source>
        <dbReference type="Google" id="ProtNLM"/>
    </source>
</evidence>
<feature type="compositionally biased region" description="Basic and acidic residues" evidence="2">
    <location>
        <begin position="269"/>
        <end position="278"/>
    </location>
</feature>
<reference evidence="4 5" key="2">
    <citation type="submission" date="2016-08" db="EMBL/GenBank/DDBJ databases">
        <title>Pervasive Adenine N6-methylation of Active Genes in Fungi.</title>
        <authorList>
            <consortium name="DOE Joint Genome Institute"/>
            <person name="Mondo S.J."/>
            <person name="Dannebaum R.O."/>
            <person name="Kuo R.C."/>
            <person name="Labutti K."/>
            <person name="Haridas S."/>
            <person name="Kuo A."/>
            <person name="Salamov A."/>
            <person name="Ahrendt S.R."/>
            <person name="Lipzen A."/>
            <person name="Sullivan W."/>
            <person name="Andreopoulos W.B."/>
            <person name="Clum A."/>
            <person name="Lindquist E."/>
            <person name="Daum C."/>
            <person name="Ramamoorthy G.K."/>
            <person name="Gryganskyi A."/>
            <person name="Culley D."/>
            <person name="Magnuson J.K."/>
            <person name="James T.Y."/>
            <person name="O'Malley M.A."/>
            <person name="Stajich J.E."/>
            <person name="Spatafora J.W."/>
            <person name="Visel A."/>
            <person name="Grigoriev I.V."/>
        </authorList>
    </citation>
    <scope>NUCLEOTIDE SEQUENCE [LARGE SCALE GENOMIC DNA]</scope>
    <source>
        <strain evidence="5">finn</strain>
    </source>
</reference>
<dbReference type="Proteomes" id="UP000193719">
    <property type="component" value="Unassembled WGS sequence"/>
</dbReference>
<evidence type="ECO:0000256" key="3">
    <source>
        <dbReference type="SAM" id="SignalP"/>
    </source>
</evidence>